<evidence type="ECO:0000256" key="1">
    <source>
        <dbReference type="SAM" id="MobiDB-lite"/>
    </source>
</evidence>
<feature type="compositionally biased region" description="Low complexity" evidence="1">
    <location>
        <begin position="45"/>
        <end position="66"/>
    </location>
</feature>
<reference evidence="2" key="1">
    <citation type="submission" date="2021-02" db="EMBL/GenBank/DDBJ databases">
        <authorList>
            <person name="Nieuwenhuis M."/>
            <person name="Van De Peppel L.J.J."/>
        </authorList>
    </citation>
    <scope>NUCLEOTIDE SEQUENCE</scope>
    <source>
        <strain evidence="2">D49</strain>
    </source>
</reference>
<feature type="region of interest" description="Disordered" evidence="1">
    <location>
        <begin position="30"/>
        <end position="80"/>
    </location>
</feature>
<sequence>MYSHYYFNDPVTDFLSKDDEGFEDLLATAAENFPPEHKPEYRGYSPISALSPFSTSSSSESSSIQSTDRPRRYDSDFDPDSDIEQLILDDVPMLPEPPQCLPHLSSDEVIPTVPTKYTHYSRSNDYHTQRSEYLPCHIAAPHPSRKAYRQSVSSLLSAKDPDYEPEGDSEGNGTDDEYIPSPRLMPLKRRRASPFCSNSSKRRASASREPQLLPTPSTSVCRPSKKARRPPAARNLQLSWEKVKELADRAPALNFRCPVDDYVQRNHRMPDFRRHIWTHAESDHQCIGVPLVDAAQYKIDPETCDQFIYHEELRVGGCMRTFSRRDALKRHLKNSNLTCVEERKCEDED</sequence>
<evidence type="ECO:0000313" key="3">
    <source>
        <dbReference type="Proteomes" id="UP000717328"/>
    </source>
</evidence>
<organism evidence="2 3">
    <name type="scientific">Sphagnurus paluster</name>
    <dbReference type="NCBI Taxonomy" id="117069"/>
    <lineage>
        <taxon>Eukaryota</taxon>
        <taxon>Fungi</taxon>
        <taxon>Dikarya</taxon>
        <taxon>Basidiomycota</taxon>
        <taxon>Agaricomycotina</taxon>
        <taxon>Agaricomycetes</taxon>
        <taxon>Agaricomycetidae</taxon>
        <taxon>Agaricales</taxon>
        <taxon>Tricholomatineae</taxon>
        <taxon>Lyophyllaceae</taxon>
        <taxon>Sphagnurus</taxon>
    </lineage>
</organism>
<comment type="caution">
    <text evidence="2">The sequence shown here is derived from an EMBL/GenBank/DDBJ whole genome shotgun (WGS) entry which is preliminary data.</text>
</comment>
<evidence type="ECO:0000313" key="2">
    <source>
        <dbReference type="EMBL" id="KAG5639208.1"/>
    </source>
</evidence>
<dbReference type="OrthoDB" id="8922241at2759"/>
<feature type="compositionally biased region" description="Acidic residues" evidence="1">
    <location>
        <begin position="163"/>
        <end position="178"/>
    </location>
</feature>
<keyword evidence="3" id="KW-1185">Reference proteome</keyword>
<evidence type="ECO:0008006" key="4">
    <source>
        <dbReference type="Google" id="ProtNLM"/>
    </source>
</evidence>
<feature type="region of interest" description="Disordered" evidence="1">
    <location>
        <begin position="144"/>
        <end position="234"/>
    </location>
</feature>
<dbReference type="AlphaFoldDB" id="A0A9P7K6T2"/>
<proteinExistence type="predicted"/>
<gene>
    <name evidence="2" type="ORF">H0H81_005687</name>
</gene>
<reference evidence="2" key="2">
    <citation type="submission" date="2021-10" db="EMBL/GenBank/DDBJ databases">
        <title>Phylogenomics reveals ancestral predisposition of the termite-cultivated fungus Termitomyces towards a domesticated lifestyle.</title>
        <authorList>
            <person name="Auxier B."/>
            <person name="Grum-Grzhimaylo A."/>
            <person name="Cardenas M.E."/>
            <person name="Lodge J.D."/>
            <person name="Laessoe T."/>
            <person name="Pedersen O."/>
            <person name="Smith M.E."/>
            <person name="Kuyper T.W."/>
            <person name="Franco-Molano E.A."/>
            <person name="Baroni T.J."/>
            <person name="Aanen D.K."/>
        </authorList>
    </citation>
    <scope>NUCLEOTIDE SEQUENCE</scope>
    <source>
        <strain evidence="2">D49</strain>
    </source>
</reference>
<protein>
    <recommendedName>
        <fullName evidence="4">C2H2-type domain-containing protein</fullName>
    </recommendedName>
</protein>
<dbReference type="Proteomes" id="UP000717328">
    <property type="component" value="Unassembled WGS sequence"/>
</dbReference>
<dbReference type="EMBL" id="JABCKI010005728">
    <property type="protein sequence ID" value="KAG5639208.1"/>
    <property type="molecule type" value="Genomic_DNA"/>
</dbReference>
<accession>A0A9P7K6T2</accession>
<name>A0A9P7K6T2_9AGAR</name>